<dbReference type="SUPFAM" id="SSF56059">
    <property type="entry name" value="Glutathione synthetase ATP-binding domain-like"/>
    <property type="match status" value="1"/>
</dbReference>
<sequence>MENGLANIQGRQLASKWAKTAALLSHGRIAPHIPPTRMFTKANLNNMLQVHGMVVIKPVRGAGGHGVIKVSKAAGVYKYTYYSRTSSFGTFDGMYKSLLANKKARPYLIQKGIQLATIGGRPIDYRVKYVKQPTGEWRITAIVGRLAKPGLFVTNICRGGTLLSGSEGIRRSFSSGAVVSKKREMRLLTKLSTAVLEGRFPGIGQLGFDYGIDRRGKIWIFEVNTRPQ</sequence>
<evidence type="ECO:0000313" key="1">
    <source>
        <dbReference type="EMBL" id="RAP75611.1"/>
    </source>
</evidence>
<dbReference type="AlphaFoldDB" id="A0A328U2J9"/>
<dbReference type="Proteomes" id="UP000249260">
    <property type="component" value="Unassembled WGS sequence"/>
</dbReference>
<proteinExistence type="predicted"/>
<protein>
    <submittedName>
        <fullName evidence="1">YheC/YheD family protein</fullName>
    </submittedName>
</protein>
<dbReference type="InterPro" id="IPR026838">
    <property type="entry name" value="YheC/D"/>
</dbReference>
<dbReference type="EMBL" id="QLUW01000003">
    <property type="protein sequence ID" value="RAP75611.1"/>
    <property type="molecule type" value="Genomic_DNA"/>
</dbReference>
<keyword evidence="2" id="KW-1185">Reference proteome</keyword>
<gene>
    <name evidence="1" type="ORF">DL346_18695</name>
</gene>
<dbReference type="OrthoDB" id="7869153at2"/>
<accession>A0A328U2J9</accession>
<dbReference type="Gene3D" id="3.30.470.20">
    <property type="entry name" value="ATP-grasp fold, B domain"/>
    <property type="match status" value="1"/>
</dbReference>
<dbReference type="Pfam" id="PF14398">
    <property type="entry name" value="ATPgrasp_YheCD"/>
    <property type="match status" value="1"/>
</dbReference>
<evidence type="ECO:0000313" key="2">
    <source>
        <dbReference type="Proteomes" id="UP000249260"/>
    </source>
</evidence>
<comment type="caution">
    <text evidence="1">The sequence shown here is derived from an EMBL/GenBank/DDBJ whole genome shotgun (WGS) entry which is preliminary data.</text>
</comment>
<organism evidence="1 2">
    <name type="scientific">Paenibacillus montanisoli</name>
    <dbReference type="NCBI Taxonomy" id="2081970"/>
    <lineage>
        <taxon>Bacteria</taxon>
        <taxon>Bacillati</taxon>
        <taxon>Bacillota</taxon>
        <taxon>Bacilli</taxon>
        <taxon>Bacillales</taxon>
        <taxon>Paenibacillaceae</taxon>
        <taxon>Paenibacillus</taxon>
    </lineage>
</organism>
<reference evidence="1 2" key="1">
    <citation type="submission" date="2018-06" db="EMBL/GenBank/DDBJ databases">
        <title>Paenibacillus montanisoli sp. nov., isolated from mountain area soil.</title>
        <authorList>
            <person name="Wu M."/>
        </authorList>
    </citation>
    <scope>NUCLEOTIDE SEQUENCE [LARGE SCALE GENOMIC DNA]</scope>
    <source>
        <strain evidence="1 2">RA17</strain>
    </source>
</reference>
<name>A0A328U2J9_9BACL</name>